<comment type="caution">
    <text evidence="1">The sequence shown here is derived from an EMBL/GenBank/DDBJ whole genome shotgun (WGS) entry which is preliminary data.</text>
</comment>
<name>A0ABV0TZF5_9TELE</name>
<evidence type="ECO:0000313" key="1">
    <source>
        <dbReference type="EMBL" id="MEQ2237680.1"/>
    </source>
</evidence>
<keyword evidence="2" id="KW-1185">Reference proteome</keyword>
<organism evidence="1 2">
    <name type="scientific">Ilyodon furcidens</name>
    <name type="common">goldbreast splitfin</name>
    <dbReference type="NCBI Taxonomy" id="33524"/>
    <lineage>
        <taxon>Eukaryota</taxon>
        <taxon>Metazoa</taxon>
        <taxon>Chordata</taxon>
        <taxon>Craniata</taxon>
        <taxon>Vertebrata</taxon>
        <taxon>Euteleostomi</taxon>
        <taxon>Actinopterygii</taxon>
        <taxon>Neopterygii</taxon>
        <taxon>Teleostei</taxon>
        <taxon>Neoteleostei</taxon>
        <taxon>Acanthomorphata</taxon>
        <taxon>Ovalentaria</taxon>
        <taxon>Atherinomorphae</taxon>
        <taxon>Cyprinodontiformes</taxon>
        <taxon>Goodeidae</taxon>
        <taxon>Ilyodon</taxon>
    </lineage>
</organism>
<sequence>MFLCTQSVIQCFKGILLHCGAIGSPGFDSWPEVSLHGVCMFSLCMHGFSPGTRASSHSPKNMTVRLTGLSKLPLGVNECVHGCLFCMSLCCPATDRRPVQGVPASRR</sequence>
<accession>A0ABV0TZF5</accession>
<proteinExistence type="predicted"/>
<gene>
    <name evidence="1" type="ORF">ILYODFUR_025592</name>
</gene>
<protein>
    <submittedName>
        <fullName evidence="1">Uncharacterized protein</fullName>
    </submittedName>
</protein>
<dbReference type="Proteomes" id="UP001482620">
    <property type="component" value="Unassembled WGS sequence"/>
</dbReference>
<evidence type="ECO:0000313" key="2">
    <source>
        <dbReference type="Proteomes" id="UP001482620"/>
    </source>
</evidence>
<dbReference type="EMBL" id="JAHRIQ010049484">
    <property type="protein sequence ID" value="MEQ2237680.1"/>
    <property type="molecule type" value="Genomic_DNA"/>
</dbReference>
<reference evidence="1 2" key="1">
    <citation type="submission" date="2021-06" db="EMBL/GenBank/DDBJ databases">
        <authorList>
            <person name="Palmer J.M."/>
        </authorList>
    </citation>
    <scope>NUCLEOTIDE SEQUENCE [LARGE SCALE GENOMIC DNA]</scope>
    <source>
        <strain evidence="2">if_2019</strain>
        <tissue evidence="1">Muscle</tissue>
    </source>
</reference>